<dbReference type="EMBL" id="VFSS01000003">
    <property type="protein sequence ID" value="TPE57528.1"/>
    <property type="molecule type" value="Genomic_DNA"/>
</dbReference>
<dbReference type="RefSeq" id="WP_140781180.1">
    <property type="nucleotide sequence ID" value="NZ_VFSS01000003.1"/>
</dbReference>
<comment type="caution">
    <text evidence="2">The sequence shown here is derived from an EMBL/GenBank/DDBJ whole genome shotgun (WGS) entry which is preliminary data.</text>
</comment>
<dbReference type="NCBIfam" id="NF045844">
    <property type="entry name" value="BC85_0335_fam"/>
    <property type="match status" value="1"/>
</dbReference>
<keyword evidence="1" id="KW-0472">Membrane</keyword>
<dbReference type="OrthoDB" id="398057at2"/>
<sequence length="248" mass="28753">MNKINNFVANLNIRTGTSKLSDETRKGLWISLAVVLTFAIIMLIVTFVLKNKYSKKIVSKDEQIELSKLREKNPNYGVVLDGIKKYYKKTVNDHMIAYLVNTIYLNNYESILVSDNNDYVGISLANLANRKTIIDSQTLFRNNKEEILKEFPDLDFKNVFYQPANQTSDLIVSLNEDLSIKNQIDKFLPLLSDNGILIISFDHIKSFKQDKNYLFEKNVRYETAKFGFKNIILIAKNNLNDKIEYNQE</sequence>
<dbReference type="Proteomes" id="UP000319776">
    <property type="component" value="Unassembled WGS sequence"/>
</dbReference>
<organism evidence="2 3">
    <name type="scientific">[Mycoplasma] falconis</name>
    <dbReference type="NCBI Taxonomy" id="92403"/>
    <lineage>
        <taxon>Bacteria</taxon>
        <taxon>Bacillati</taxon>
        <taxon>Mycoplasmatota</taxon>
        <taxon>Mycoplasmoidales</taxon>
        <taxon>Metamycoplasmataceae</taxon>
        <taxon>Metamycoplasma</taxon>
    </lineage>
</organism>
<name>A0A501XA78_9BACT</name>
<proteinExistence type="predicted"/>
<reference evidence="2 3" key="1">
    <citation type="submission" date="2019-06" db="EMBL/GenBank/DDBJ databases">
        <title>Mycoplasma falconis type strain whole genome sequence.</title>
        <authorList>
            <person name="Spergser J."/>
        </authorList>
    </citation>
    <scope>NUCLEOTIDE SEQUENCE [LARGE SCALE GENOMIC DNA]</scope>
    <source>
        <strain evidence="2 3">ATCC 51372</strain>
    </source>
</reference>
<evidence type="ECO:0000313" key="2">
    <source>
        <dbReference type="EMBL" id="TPE57528.1"/>
    </source>
</evidence>
<feature type="transmembrane region" description="Helical" evidence="1">
    <location>
        <begin position="28"/>
        <end position="49"/>
    </location>
</feature>
<dbReference type="AlphaFoldDB" id="A0A501XA78"/>
<keyword evidence="1" id="KW-1133">Transmembrane helix</keyword>
<keyword evidence="3" id="KW-1185">Reference proteome</keyword>
<evidence type="ECO:0000313" key="3">
    <source>
        <dbReference type="Proteomes" id="UP000319776"/>
    </source>
</evidence>
<evidence type="ECO:0008006" key="4">
    <source>
        <dbReference type="Google" id="ProtNLM"/>
    </source>
</evidence>
<evidence type="ECO:0000256" key="1">
    <source>
        <dbReference type="SAM" id="Phobius"/>
    </source>
</evidence>
<keyword evidence="1" id="KW-0812">Transmembrane</keyword>
<accession>A0A501XA78</accession>
<protein>
    <recommendedName>
        <fullName evidence="4">Methyltransferase</fullName>
    </recommendedName>
</protein>
<gene>
    <name evidence="2" type="ORF">FJO69_01170</name>
</gene>